<organism evidence="2">
    <name type="scientific">Cacopsylla melanoneura</name>
    <dbReference type="NCBI Taxonomy" id="428564"/>
    <lineage>
        <taxon>Eukaryota</taxon>
        <taxon>Metazoa</taxon>
        <taxon>Ecdysozoa</taxon>
        <taxon>Arthropoda</taxon>
        <taxon>Hexapoda</taxon>
        <taxon>Insecta</taxon>
        <taxon>Pterygota</taxon>
        <taxon>Neoptera</taxon>
        <taxon>Paraneoptera</taxon>
        <taxon>Hemiptera</taxon>
        <taxon>Sternorrhyncha</taxon>
        <taxon>Psylloidea</taxon>
        <taxon>Psyllidae</taxon>
        <taxon>Psyllinae</taxon>
        <taxon>Cacopsylla</taxon>
    </lineage>
</organism>
<dbReference type="AlphaFoldDB" id="A0A8D8S7E1"/>
<keyword evidence="1" id="KW-0812">Transmembrane</keyword>
<sequence length="130" mass="14807">MINIPEQMMFARVGYGTGASRGETIVLDIAQGVRLQGAVNTLIMKGVRPVNKLFILVLFDQVYRSYQGYLHTRVSTREQRLVVRALLLVLFLLIVDILLRGGTDFPNWFRGVVELDECVARGRFEHIVEE</sequence>
<reference evidence="2" key="1">
    <citation type="submission" date="2021-05" db="EMBL/GenBank/DDBJ databases">
        <authorList>
            <person name="Alioto T."/>
            <person name="Alioto T."/>
            <person name="Gomez Garrido J."/>
        </authorList>
    </citation>
    <scope>NUCLEOTIDE SEQUENCE</scope>
</reference>
<protein>
    <submittedName>
        <fullName evidence="2">Uncharacterized protein</fullName>
    </submittedName>
</protein>
<dbReference type="EMBL" id="HBUF01199292">
    <property type="protein sequence ID" value="CAG6661302.1"/>
    <property type="molecule type" value="Transcribed_RNA"/>
</dbReference>
<evidence type="ECO:0000256" key="1">
    <source>
        <dbReference type="SAM" id="Phobius"/>
    </source>
</evidence>
<accession>A0A8D8S7E1</accession>
<name>A0A8D8S7E1_9HEMI</name>
<proteinExistence type="predicted"/>
<feature type="transmembrane region" description="Helical" evidence="1">
    <location>
        <begin position="81"/>
        <end position="99"/>
    </location>
</feature>
<evidence type="ECO:0000313" key="2">
    <source>
        <dbReference type="EMBL" id="CAG6661302.1"/>
    </source>
</evidence>
<keyword evidence="1" id="KW-0472">Membrane</keyword>
<keyword evidence="1" id="KW-1133">Transmembrane helix</keyword>